<dbReference type="Gene3D" id="3.40.50.150">
    <property type="entry name" value="Vaccinia Virus protein VP39"/>
    <property type="match status" value="1"/>
</dbReference>
<evidence type="ECO:0000256" key="7">
    <source>
        <dbReference type="ARBA" id="ARBA00029736"/>
    </source>
</evidence>
<dbReference type="Pfam" id="PF02475">
    <property type="entry name" value="TRM5-TYW2_MTfase"/>
    <property type="match status" value="1"/>
</dbReference>
<dbReference type="GO" id="GO:0052906">
    <property type="term" value="F:tRNA (guanine(37)-N1)-methyltransferase activity"/>
    <property type="evidence" value="ECO:0007669"/>
    <property type="project" value="UniProtKB-EC"/>
</dbReference>
<dbReference type="Proteomes" id="UP000008037">
    <property type="component" value="Chromosome"/>
</dbReference>
<protein>
    <recommendedName>
        <fullName evidence="1">tRNA (guanine(37)-N(1))-methyltransferase</fullName>
        <ecNumber evidence="1">2.1.1.228</ecNumber>
    </recommendedName>
    <alternativeName>
        <fullName evidence="7">M1G-methyltransferase</fullName>
    </alternativeName>
    <alternativeName>
        <fullName evidence="8">tRNA [GM37] methyltransferase</fullName>
    </alternativeName>
</protein>
<keyword evidence="5" id="KW-0949">S-adenosyl-L-methionine</keyword>
<evidence type="ECO:0000259" key="10">
    <source>
        <dbReference type="PROSITE" id="PS51684"/>
    </source>
</evidence>
<evidence type="ECO:0000313" key="11">
    <source>
        <dbReference type="EMBL" id="AFU60382.1"/>
    </source>
</evidence>
<keyword evidence="4 11" id="KW-0808">Transferase</keyword>
<keyword evidence="2" id="KW-0963">Cytoplasm</keyword>
<evidence type="ECO:0000256" key="8">
    <source>
        <dbReference type="ARBA" id="ARBA00033392"/>
    </source>
</evidence>
<dbReference type="HOGENOM" id="CLU_022610_0_0_2"/>
<keyword evidence="3 11" id="KW-0489">Methyltransferase</keyword>
<evidence type="ECO:0000256" key="3">
    <source>
        <dbReference type="ARBA" id="ARBA00022603"/>
    </source>
</evidence>
<dbReference type="InterPro" id="IPR029063">
    <property type="entry name" value="SAM-dependent_MTases_sf"/>
</dbReference>
<proteinExistence type="predicted"/>
<dbReference type="AlphaFoldDB" id="K0IML1"/>
<dbReference type="GO" id="GO:0005737">
    <property type="term" value="C:cytoplasm"/>
    <property type="evidence" value="ECO:0007669"/>
    <property type="project" value="TreeGrafter"/>
</dbReference>
<dbReference type="BioCyc" id="CNIT1237085:G1324-3468-MONOMER"/>
<dbReference type="GO" id="GO:0002939">
    <property type="term" value="P:tRNA N1-guanine methylation"/>
    <property type="evidence" value="ECO:0007669"/>
    <property type="project" value="TreeGrafter"/>
</dbReference>
<dbReference type="InterPro" id="IPR030382">
    <property type="entry name" value="MeTrfase_TRM5/TYW2"/>
</dbReference>
<comment type="catalytic activity">
    <reaction evidence="9">
        <text>guanosine(37) in tRNA + S-adenosyl-L-methionine = N(1)-methylguanosine(37) in tRNA + S-adenosyl-L-homocysteine + H(+)</text>
        <dbReference type="Rhea" id="RHEA:36899"/>
        <dbReference type="Rhea" id="RHEA-COMP:10145"/>
        <dbReference type="Rhea" id="RHEA-COMP:10147"/>
        <dbReference type="ChEBI" id="CHEBI:15378"/>
        <dbReference type="ChEBI" id="CHEBI:57856"/>
        <dbReference type="ChEBI" id="CHEBI:59789"/>
        <dbReference type="ChEBI" id="CHEBI:73542"/>
        <dbReference type="ChEBI" id="CHEBI:74269"/>
        <dbReference type="EC" id="2.1.1.228"/>
    </reaction>
</comment>
<dbReference type="InterPro" id="IPR056744">
    <property type="entry name" value="TRM5/TYW2-like_N"/>
</dbReference>
<evidence type="ECO:0000256" key="2">
    <source>
        <dbReference type="ARBA" id="ARBA00022490"/>
    </source>
</evidence>
<dbReference type="PANTHER" id="PTHR23245">
    <property type="entry name" value="TRNA METHYLTRANSFERASE"/>
    <property type="match status" value="1"/>
</dbReference>
<evidence type="ECO:0000313" key="12">
    <source>
        <dbReference type="Proteomes" id="UP000008037"/>
    </source>
</evidence>
<evidence type="ECO:0000256" key="9">
    <source>
        <dbReference type="ARBA" id="ARBA00047783"/>
    </source>
</evidence>
<dbReference type="Gene3D" id="3.30.300.110">
    <property type="entry name" value="Met-10+ protein-like domains"/>
    <property type="match status" value="1"/>
</dbReference>
<gene>
    <name evidence="11" type="ordered locus">Ngar_c34670</name>
</gene>
<organism evidence="11 12">
    <name type="scientific">Nitrososphaera gargensis (strain Ga9.2)</name>
    <dbReference type="NCBI Taxonomy" id="1237085"/>
    <lineage>
        <taxon>Archaea</taxon>
        <taxon>Nitrososphaerota</taxon>
        <taxon>Nitrososphaeria</taxon>
        <taxon>Nitrososphaerales</taxon>
        <taxon>Nitrososphaeraceae</taxon>
        <taxon>Nitrososphaera</taxon>
    </lineage>
</organism>
<evidence type="ECO:0000256" key="1">
    <source>
        <dbReference type="ARBA" id="ARBA00012807"/>
    </source>
</evidence>
<feature type="domain" description="SAM-dependent methyltransferase TRM5/TYW2-type" evidence="10">
    <location>
        <begin position="25"/>
        <end position="280"/>
    </location>
</feature>
<keyword evidence="6" id="KW-0819">tRNA processing</keyword>
<reference evidence="11 12" key="1">
    <citation type="journal article" date="2012" name="Environ. Microbiol.">
        <title>The genome of the ammonia-oxidizing Candidatus Nitrososphaera gargensis: insights into metabolic versatility and environmental adaptations.</title>
        <authorList>
            <person name="Spang A."/>
            <person name="Poehlein A."/>
            <person name="Offre P."/>
            <person name="Zumbragel S."/>
            <person name="Haider S."/>
            <person name="Rychlik N."/>
            <person name="Nowka B."/>
            <person name="Schmeisser C."/>
            <person name="Lebedeva E.V."/>
            <person name="Rattei T."/>
            <person name="Bohm C."/>
            <person name="Schmid M."/>
            <person name="Galushko A."/>
            <person name="Hatzenpichler R."/>
            <person name="Weinmaier T."/>
            <person name="Daniel R."/>
            <person name="Schleper C."/>
            <person name="Spieck E."/>
            <person name="Streit W."/>
            <person name="Wagner M."/>
        </authorList>
    </citation>
    <scope>NUCLEOTIDE SEQUENCE [LARGE SCALE GENOMIC DNA]</scope>
    <source>
        <strain evidence="12">Ga9.2</strain>
    </source>
</reference>
<evidence type="ECO:0000256" key="4">
    <source>
        <dbReference type="ARBA" id="ARBA00022679"/>
    </source>
</evidence>
<dbReference type="KEGG" id="nga:Ngar_c34670"/>
<dbReference type="STRING" id="1237085.Ngar_c34670"/>
<dbReference type="PANTHER" id="PTHR23245:SF36">
    <property type="entry name" value="TRNA (GUANINE(37)-N1)-METHYLTRANSFERASE"/>
    <property type="match status" value="1"/>
</dbReference>
<accession>K0IML1</accession>
<sequence length="283" mass="31317">MPHMLKQVLGSVLTPEETAQVYSAFDQIGDIVIIKIPDELMPKKKLIADAILANVKTAKAVFAQVSPVRGDFRVRDLEFIAGENRTVTEYKEHGCRFKVDVAKTYFSPRLSTERQRIADMVGDNETIINMFAGVGTYSVVIAKANKTCKVYSIDSNSAASELDGINAKLNKVQDRVVTICGDAAEVIKDRLAGRADRVLMPLPERAKEFVDSAVLALKEKGIVHYFAHIKADSKKAGQELGLQDAHDAFAKYDHQVLAIRVIREVGPRIYQIVADVLVSSRHH</sequence>
<name>K0IML1_NITGG</name>
<dbReference type="EMBL" id="CP002408">
    <property type="protein sequence ID" value="AFU60382.1"/>
    <property type="molecule type" value="Genomic_DNA"/>
</dbReference>
<dbReference type="InterPro" id="IPR056743">
    <property type="entry name" value="TRM5-TYW2-like_MTfase"/>
</dbReference>
<dbReference type="PROSITE" id="PS51684">
    <property type="entry name" value="SAM_MT_TRM5_TYW2"/>
    <property type="match status" value="1"/>
</dbReference>
<dbReference type="EC" id="2.1.1.228" evidence="1"/>
<evidence type="ECO:0000256" key="5">
    <source>
        <dbReference type="ARBA" id="ARBA00022691"/>
    </source>
</evidence>
<dbReference type="InParanoid" id="K0IML1"/>
<keyword evidence="12" id="KW-1185">Reference proteome</keyword>
<evidence type="ECO:0000256" key="6">
    <source>
        <dbReference type="ARBA" id="ARBA00022694"/>
    </source>
</evidence>
<dbReference type="FunFam" id="3.30.300.110:FF:000001">
    <property type="entry name" value="tRNA (guanine(37)-N1)-methyltransferase"/>
    <property type="match status" value="1"/>
</dbReference>
<dbReference type="SUPFAM" id="SSF53335">
    <property type="entry name" value="S-adenosyl-L-methionine-dependent methyltransferases"/>
    <property type="match status" value="1"/>
</dbReference>
<dbReference type="CDD" id="cd02440">
    <property type="entry name" value="AdoMet_MTases"/>
    <property type="match status" value="1"/>
</dbReference>
<dbReference type="Pfam" id="PF25133">
    <property type="entry name" value="TYW2_N_2"/>
    <property type="match status" value="1"/>
</dbReference>